<accession>A0A0F9QVJ0</accession>
<comment type="caution">
    <text evidence="1">The sequence shown here is derived from an EMBL/GenBank/DDBJ whole genome shotgun (WGS) entry which is preliminary data.</text>
</comment>
<gene>
    <name evidence="1" type="ORF">LCGC14_0968660</name>
</gene>
<name>A0A0F9QVJ0_9ZZZZ</name>
<dbReference type="PROSITE" id="PS50890">
    <property type="entry name" value="PUA"/>
    <property type="match status" value="1"/>
</dbReference>
<evidence type="ECO:0000313" key="1">
    <source>
        <dbReference type="EMBL" id="KKN17166.1"/>
    </source>
</evidence>
<organism evidence="1">
    <name type="scientific">marine sediment metagenome</name>
    <dbReference type="NCBI Taxonomy" id="412755"/>
    <lineage>
        <taxon>unclassified sequences</taxon>
        <taxon>metagenomes</taxon>
        <taxon>ecological metagenomes</taxon>
    </lineage>
</organism>
<reference evidence="1" key="1">
    <citation type="journal article" date="2015" name="Nature">
        <title>Complex archaea that bridge the gap between prokaryotes and eukaryotes.</title>
        <authorList>
            <person name="Spang A."/>
            <person name="Saw J.H."/>
            <person name="Jorgensen S.L."/>
            <person name="Zaremba-Niedzwiedzka K."/>
            <person name="Martijn J."/>
            <person name="Lind A.E."/>
            <person name="van Eijk R."/>
            <person name="Schleper C."/>
            <person name="Guy L."/>
            <person name="Ettema T.J."/>
        </authorList>
    </citation>
    <scope>NUCLEOTIDE SEQUENCE</scope>
</reference>
<protein>
    <submittedName>
        <fullName evidence="1">Uncharacterized protein</fullName>
    </submittedName>
</protein>
<proteinExistence type="predicted"/>
<sequence length="118" mass="13262">MAVVFGPPIPPFGGGGGSGRVFSYMGRKIIARRFGKDVYRLVAFSFFSDRVYDYADRRKAKTGKDVRVKRVFIASIDKDSDIYGVWEKTRHTAGKKKTGGKKRSAIGTIARTVLRRRK</sequence>
<dbReference type="EMBL" id="LAZR01003549">
    <property type="protein sequence ID" value="KKN17166.1"/>
    <property type="molecule type" value="Genomic_DNA"/>
</dbReference>
<dbReference type="AlphaFoldDB" id="A0A0F9QVJ0"/>